<evidence type="ECO:0000256" key="1">
    <source>
        <dbReference type="ARBA" id="ARBA00006525"/>
    </source>
</evidence>
<organism evidence="3 4">
    <name type="scientific">Brooklawnia propionicigenes</name>
    <dbReference type="NCBI Taxonomy" id="3041175"/>
    <lineage>
        <taxon>Bacteria</taxon>
        <taxon>Bacillati</taxon>
        <taxon>Actinomycetota</taxon>
        <taxon>Actinomycetes</taxon>
        <taxon>Propionibacteriales</taxon>
        <taxon>Propionibacteriaceae</taxon>
        <taxon>Brooklawnia</taxon>
    </lineage>
</organism>
<accession>A0AAN0MEN5</accession>
<dbReference type="PANTHER" id="PTHR43022:SF1">
    <property type="entry name" value="PROTEIN SMF"/>
    <property type="match status" value="1"/>
</dbReference>
<name>A0AAN0MEN5_9ACTN</name>
<dbReference type="AlphaFoldDB" id="A0AAN0MEN5"/>
<dbReference type="Gene3D" id="3.40.50.450">
    <property type="match status" value="1"/>
</dbReference>
<dbReference type="SUPFAM" id="SSF102405">
    <property type="entry name" value="MCP/YpsA-like"/>
    <property type="match status" value="1"/>
</dbReference>
<evidence type="ECO:0000313" key="3">
    <source>
        <dbReference type="EMBL" id="BEH01092.1"/>
    </source>
</evidence>
<comment type="similarity">
    <text evidence="1">Belongs to the DprA/Smf family.</text>
</comment>
<evidence type="ECO:0000313" key="4">
    <source>
        <dbReference type="Proteomes" id="UP001431656"/>
    </source>
</evidence>
<sequence>MTDWDDERLARAVLTLVCEPGHLKLSRLISAHGAAATVDALRRSGDESAWAQRAKKADEAALRRNAEAAGLRFLIPGDPEWPARLDDLGNAVEVQGLGGIPVGLWAAGPLRVNEAAARSVAVVGARAATRYGEAVAGDLAAGLARESNGYVVVSGGAYGIDAAAHRGALASQGESIGIYAGGLDEAYPRGNGRLFEELKAEHLVISEMAPGIRVTRAAFLARNRLIAALTIGTVVVEAAARSGARNTASWASELGREVMAVPGSVHSAMSAGCHRLIRDGQATLVSDVDDVRALLAPMGLGPALADRGPDRMLDSVDPELLAVRESMPARSGISVPELAAKCGQPVPRIVGALVELEVLGLVAQDQTGAWRLKRSARAS</sequence>
<dbReference type="Pfam" id="PF02481">
    <property type="entry name" value="DNA_processg_A"/>
    <property type="match status" value="1"/>
</dbReference>
<proteinExistence type="inferred from homology"/>
<dbReference type="PANTHER" id="PTHR43022">
    <property type="entry name" value="PROTEIN SMF"/>
    <property type="match status" value="1"/>
</dbReference>
<dbReference type="EMBL" id="AP028056">
    <property type="protein sequence ID" value="BEH01092.1"/>
    <property type="molecule type" value="Genomic_DNA"/>
</dbReference>
<gene>
    <name evidence="3" type="primary">dprA_1</name>
    <name evidence="3" type="ORF">brsh051_03730</name>
</gene>
<evidence type="ECO:0000259" key="2">
    <source>
        <dbReference type="Pfam" id="PF02481"/>
    </source>
</evidence>
<dbReference type="Proteomes" id="UP001431656">
    <property type="component" value="Chromosome"/>
</dbReference>
<dbReference type="GO" id="GO:0009294">
    <property type="term" value="P:DNA-mediated transformation"/>
    <property type="evidence" value="ECO:0007669"/>
    <property type="project" value="InterPro"/>
</dbReference>
<dbReference type="InterPro" id="IPR003488">
    <property type="entry name" value="DprA"/>
</dbReference>
<feature type="domain" description="Smf/DprA SLOG" evidence="2">
    <location>
        <begin position="73"/>
        <end position="293"/>
    </location>
</feature>
<reference evidence="3" key="1">
    <citation type="journal article" date="2024" name="Int. J. Syst. Evol. Microbiol.">
        <title>Brooklawnia propionicigenes sp. nov., a facultatively anaerobic, propionate-producing bacterium isolated from a methanogenic reactor treating waste from cattle farms.</title>
        <authorList>
            <person name="Akita Y."/>
            <person name="Ueki A."/>
            <person name="Tonouchi A."/>
            <person name="Sugawara Y."/>
            <person name="Honma S."/>
            <person name="Kaku N."/>
            <person name="Ueki K."/>
        </authorList>
    </citation>
    <scope>NUCLEOTIDE SEQUENCE</scope>
    <source>
        <strain evidence="3">SH051</strain>
    </source>
</reference>
<dbReference type="KEGG" id="broo:brsh051_03730"/>
<dbReference type="RefSeq" id="WP_286267028.1">
    <property type="nucleotide sequence ID" value="NZ_AP028056.1"/>
</dbReference>
<keyword evidence="4" id="KW-1185">Reference proteome</keyword>
<dbReference type="InterPro" id="IPR057666">
    <property type="entry name" value="DrpA_SLOG"/>
</dbReference>
<dbReference type="NCBIfam" id="TIGR00732">
    <property type="entry name" value="dprA"/>
    <property type="match status" value="1"/>
</dbReference>
<protein>
    <submittedName>
        <fullName evidence="3">DNA-processing protein DprA</fullName>
    </submittedName>
</protein>